<sequence length="262" mass="29268">DHSGAARPFLATSWVIHNRPDEVSSGGPNTGGIKAITYNLRQGVTFQDGSEFNATVLKWNIERNQHISGYVDPQWKAFNWFNPSTQAARFTPSWNLSWYQYDLFGLGDFIPVINKTEIISNYVVNITLNTWAEPVNSVAMNTRVISMQAYYPWTNITMIGWGQDPAFPQDDPATYPGHMIGTGPYIFEFADPTVTQTLKANKNMNYWNRTALEADGLFSPTEFYIRMFADAGARTNALLAGEIDSCGHILQVPISDLPAVLA</sequence>
<dbReference type="InterPro" id="IPR000914">
    <property type="entry name" value="SBP_5_dom"/>
</dbReference>
<dbReference type="Pfam" id="PF00496">
    <property type="entry name" value="SBP_bac_5"/>
    <property type="match status" value="1"/>
</dbReference>
<comment type="caution">
    <text evidence="2">The sequence shown here is derived from an EMBL/GenBank/DDBJ whole genome shotgun (WGS) entry which is preliminary data.</text>
</comment>
<protein>
    <recommendedName>
        <fullName evidence="1">Solute-binding protein family 5 domain-containing protein</fullName>
    </recommendedName>
</protein>
<dbReference type="SUPFAM" id="SSF53850">
    <property type="entry name" value="Periplasmic binding protein-like II"/>
    <property type="match status" value="1"/>
</dbReference>
<dbReference type="EMBL" id="BARS01032178">
    <property type="protein sequence ID" value="GAG26311.1"/>
    <property type="molecule type" value="Genomic_DNA"/>
</dbReference>
<organism evidence="2">
    <name type="scientific">marine sediment metagenome</name>
    <dbReference type="NCBI Taxonomy" id="412755"/>
    <lineage>
        <taxon>unclassified sequences</taxon>
        <taxon>metagenomes</taxon>
        <taxon>ecological metagenomes</taxon>
    </lineage>
</organism>
<evidence type="ECO:0000313" key="2">
    <source>
        <dbReference type="EMBL" id="GAG26311.1"/>
    </source>
</evidence>
<dbReference type="GO" id="GO:1904680">
    <property type="term" value="F:peptide transmembrane transporter activity"/>
    <property type="evidence" value="ECO:0007669"/>
    <property type="project" value="TreeGrafter"/>
</dbReference>
<dbReference type="InterPro" id="IPR039424">
    <property type="entry name" value="SBP_5"/>
</dbReference>
<gene>
    <name evidence="2" type="ORF">S01H1_49971</name>
</gene>
<dbReference type="PANTHER" id="PTHR30290">
    <property type="entry name" value="PERIPLASMIC BINDING COMPONENT OF ABC TRANSPORTER"/>
    <property type="match status" value="1"/>
</dbReference>
<proteinExistence type="predicted"/>
<dbReference type="GO" id="GO:0015833">
    <property type="term" value="P:peptide transport"/>
    <property type="evidence" value="ECO:0007669"/>
    <property type="project" value="TreeGrafter"/>
</dbReference>
<feature type="non-terminal residue" evidence="2">
    <location>
        <position position="1"/>
    </location>
</feature>
<evidence type="ECO:0000259" key="1">
    <source>
        <dbReference type="Pfam" id="PF00496"/>
    </source>
</evidence>
<dbReference type="AlphaFoldDB" id="X0XMV1"/>
<dbReference type="Gene3D" id="3.40.190.10">
    <property type="entry name" value="Periplasmic binding protein-like II"/>
    <property type="match status" value="1"/>
</dbReference>
<feature type="domain" description="Solute-binding protein family 5" evidence="1">
    <location>
        <begin position="7"/>
        <end position="248"/>
    </location>
</feature>
<name>X0XMV1_9ZZZZ</name>
<reference evidence="2" key="1">
    <citation type="journal article" date="2014" name="Front. Microbiol.">
        <title>High frequency of phylogenetically diverse reductive dehalogenase-homologous genes in deep subseafloor sedimentary metagenomes.</title>
        <authorList>
            <person name="Kawai M."/>
            <person name="Futagami T."/>
            <person name="Toyoda A."/>
            <person name="Takaki Y."/>
            <person name="Nishi S."/>
            <person name="Hori S."/>
            <person name="Arai W."/>
            <person name="Tsubouchi T."/>
            <person name="Morono Y."/>
            <person name="Uchiyama I."/>
            <person name="Ito T."/>
            <person name="Fujiyama A."/>
            <person name="Inagaki F."/>
            <person name="Takami H."/>
        </authorList>
    </citation>
    <scope>NUCLEOTIDE SEQUENCE</scope>
    <source>
        <strain evidence="2">Expedition CK06-06</strain>
    </source>
</reference>
<feature type="non-terminal residue" evidence="2">
    <location>
        <position position="262"/>
    </location>
</feature>
<accession>X0XMV1</accession>